<keyword evidence="3" id="KW-0418">Kinase</keyword>
<protein>
    <submittedName>
        <fullName evidence="3">Sensory box histidine kinase/response regulator</fullName>
    </submittedName>
</protein>
<dbReference type="STRING" id="466.Lmac_1292"/>
<organism evidence="3 4">
    <name type="scientific">Legionella maceachernii</name>
    <dbReference type="NCBI Taxonomy" id="466"/>
    <lineage>
        <taxon>Bacteria</taxon>
        <taxon>Pseudomonadati</taxon>
        <taxon>Pseudomonadota</taxon>
        <taxon>Gammaproteobacteria</taxon>
        <taxon>Legionellales</taxon>
        <taxon>Legionellaceae</taxon>
        <taxon>Legionella</taxon>
    </lineage>
</organism>
<dbReference type="GO" id="GO:0016301">
    <property type="term" value="F:kinase activity"/>
    <property type="evidence" value="ECO:0007669"/>
    <property type="project" value="UniProtKB-KW"/>
</dbReference>
<dbReference type="Gene3D" id="3.40.50.2300">
    <property type="match status" value="1"/>
</dbReference>
<comment type="caution">
    <text evidence="3">The sequence shown here is derived from an EMBL/GenBank/DDBJ whole genome shotgun (WGS) entry which is preliminary data.</text>
</comment>
<dbReference type="EMBL" id="LNYL01000033">
    <property type="protein sequence ID" value="KTD27044.1"/>
    <property type="molecule type" value="Genomic_DNA"/>
</dbReference>
<feature type="domain" description="Response regulatory" evidence="2">
    <location>
        <begin position="6"/>
        <end position="123"/>
    </location>
</feature>
<evidence type="ECO:0000259" key="2">
    <source>
        <dbReference type="PROSITE" id="PS50110"/>
    </source>
</evidence>
<keyword evidence="3" id="KW-0808">Transferase</keyword>
<keyword evidence="1" id="KW-0597">Phosphoprotein</keyword>
<keyword evidence="4" id="KW-1185">Reference proteome</keyword>
<dbReference type="PANTHER" id="PTHR43228:SF1">
    <property type="entry name" value="TWO-COMPONENT RESPONSE REGULATOR ARR22"/>
    <property type="match status" value="1"/>
</dbReference>
<name>A0A0W0W3L6_9GAMM</name>
<reference evidence="3 4" key="1">
    <citation type="submission" date="2015-11" db="EMBL/GenBank/DDBJ databases">
        <title>Genomic analysis of 38 Legionella species identifies large and diverse effector repertoires.</title>
        <authorList>
            <person name="Burstein D."/>
            <person name="Amaro F."/>
            <person name="Zusman T."/>
            <person name="Lifshitz Z."/>
            <person name="Cohen O."/>
            <person name="Gilbert J.A."/>
            <person name="Pupko T."/>
            <person name="Shuman H.A."/>
            <person name="Segal G."/>
        </authorList>
    </citation>
    <scope>NUCLEOTIDE SEQUENCE [LARGE SCALE GENOMIC DNA]</scope>
    <source>
        <strain evidence="3 4">PX-1-G2-E2</strain>
    </source>
</reference>
<dbReference type="AlphaFoldDB" id="A0A0W0W3L6"/>
<evidence type="ECO:0000313" key="4">
    <source>
        <dbReference type="Proteomes" id="UP000054908"/>
    </source>
</evidence>
<dbReference type="RefSeq" id="WP_058452071.1">
    <property type="nucleotide sequence ID" value="NZ_CAAAIB010000009.1"/>
</dbReference>
<dbReference type="Pfam" id="PF00072">
    <property type="entry name" value="Response_reg"/>
    <property type="match status" value="1"/>
</dbReference>
<dbReference type="GO" id="GO:0000160">
    <property type="term" value="P:phosphorelay signal transduction system"/>
    <property type="evidence" value="ECO:0007669"/>
    <property type="project" value="InterPro"/>
</dbReference>
<dbReference type="SUPFAM" id="SSF52172">
    <property type="entry name" value="CheY-like"/>
    <property type="match status" value="1"/>
</dbReference>
<dbReference type="CDD" id="cd17546">
    <property type="entry name" value="REC_hyHK_CKI1_RcsC-like"/>
    <property type="match status" value="1"/>
</dbReference>
<evidence type="ECO:0000256" key="1">
    <source>
        <dbReference type="PROSITE-ProRule" id="PRU00169"/>
    </source>
</evidence>
<evidence type="ECO:0000313" key="3">
    <source>
        <dbReference type="EMBL" id="KTD27044.1"/>
    </source>
</evidence>
<gene>
    <name evidence="3" type="ORF">Lmac_1292</name>
</gene>
<dbReference type="PROSITE" id="PS50110">
    <property type="entry name" value="RESPONSE_REGULATORY"/>
    <property type="match status" value="1"/>
</dbReference>
<dbReference type="InterPro" id="IPR001789">
    <property type="entry name" value="Sig_transdc_resp-reg_receiver"/>
</dbReference>
<dbReference type="SMART" id="SM00448">
    <property type="entry name" value="REC"/>
    <property type="match status" value="1"/>
</dbReference>
<dbReference type="InterPro" id="IPR011006">
    <property type="entry name" value="CheY-like_superfamily"/>
</dbReference>
<sequence>MTAKLRILIVEDNAIAAKVLRNHCLKAGFAVDHATGAKAALKFLLQKHYRLILMDLGLADGDGRTLTQWIRGEKNLNQSTAIIVISAHMDETLKHACLAAGANEVLVKPVSRIILDKLLRDSQ</sequence>
<dbReference type="PANTHER" id="PTHR43228">
    <property type="entry name" value="TWO-COMPONENT RESPONSE REGULATOR"/>
    <property type="match status" value="1"/>
</dbReference>
<dbReference type="Proteomes" id="UP000054908">
    <property type="component" value="Unassembled WGS sequence"/>
</dbReference>
<proteinExistence type="predicted"/>
<dbReference type="InterPro" id="IPR052048">
    <property type="entry name" value="ST_Response_Regulator"/>
</dbReference>
<dbReference type="PATRIC" id="fig|466.6.peg.1369"/>
<feature type="modified residue" description="4-aspartylphosphate" evidence="1">
    <location>
        <position position="55"/>
    </location>
</feature>
<accession>A0A0W0W3L6</accession>